<dbReference type="EMBL" id="CAUYUJ010015674">
    <property type="protein sequence ID" value="CAK0856848.1"/>
    <property type="molecule type" value="Genomic_DNA"/>
</dbReference>
<keyword evidence="2" id="KW-1185">Reference proteome</keyword>
<dbReference type="Proteomes" id="UP001189429">
    <property type="component" value="Unassembled WGS sequence"/>
</dbReference>
<sequence length="392" mass="44599">MPRRQDSWRHSELLAVSALLASKDALLLTEDRKIDTKTEAGFGAAASLLEGLDALGRALQMEPAPRRYRQKFTLNYRALFPDQSRNYRVDIFEASAEQESVIWVNGDKFEFSVEAMHLARELQRTWAGLDEQLERLRREKPWAPGARAELQGALSAVDQAWADFEERYISELIEIEERARRLIVQAVEHERNLRLMEATQRSARTPAKSAEYQEEQALLVQCISHLNSVANFKRKGRSDLGAAVLRKSEQVLEGRPPARGGPGASQVLATDVVESFGALRCYLHEVASCLERVDPHLCNNPGLVARLVDWEESWEVATQYMQHEGLHLALCGVVDDLREARELAPALGRMCEECDVELFMVLPRITWLSFFNDPTRQAFVIRQMLPKCFPDR</sequence>
<evidence type="ECO:0008006" key="3">
    <source>
        <dbReference type="Google" id="ProtNLM"/>
    </source>
</evidence>
<evidence type="ECO:0000313" key="2">
    <source>
        <dbReference type="Proteomes" id="UP001189429"/>
    </source>
</evidence>
<reference evidence="1" key="1">
    <citation type="submission" date="2023-10" db="EMBL/GenBank/DDBJ databases">
        <authorList>
            <person name="Chen Y."/>
            <person name="Shah S."/>
            <person name="Dougan E. K."/>
            <person name="Thang M."/>
            <person name="Chan C."/>
        </authorList>
    </citation>
    <scope>NUCLEOTIDE SEQUENCE [LARGE SCALE GENOMIC DNA]</scope>
</reference>
<gene>
    <name evidence="1" type="ORF">PCOR1329_LOCUS47117</name>
</gene>
<name>A0ABN9UCD8_9DINO</name>
<protein>
    <recommendedName>
        <fullName evidence="3">Exocyst complex component Sec10</fullName>
    </recommendedName>
</protein>
<organism evidence="1 2">
    <name type="scientific">Prorocentrum cordatum</name>
    <dbReference type="NCBI Taxonomy" id="2364126"/>
    <lineage>
        <taxon>Eukaryota</taxon>
        <taxon>Sar</taxon>
        <taxon>Alveolata</taxon>
        <taxon>Dinophyceae</taxon>
        <taxon>Prorocentrales</taxon>
        <taxon>Prorocentraceae</taxon>
        <taxon>Prorocentrum</taxon>
    </lineage>
</organism>
<proteinExistence type="predicted"/>
<feature type="non-terminal residue" evidence="1">
    <location>
        <position position="392"/>
    </location>
</feature>
<accession>A0ABN9UCD8</accession>
<evidence type="ECO:0000313" key="1">
    <source>
        <dbReference type="EMBL" id="CAK0856848.1"/>
    </source>
</evidence>
<comment type="caution">
    <text evidence="1">The sequence shown here is derived from an EMBL/GenBank/DDBJ whole genome shotgun (WGS) entry which is preliminary data.</text>
</comment>